<dbReference type="Proteomes" id="UP000822688">
    <property type="component" value="Chromosome 7"/>
</dbReference>
<evidence type="ECO:0000313" key="3">
    <source>
        <dbReference type="Proteomes" id="UP000822688"/>
    </source>
</evidence>
<feature type="compositionally biased region" description="Basic residues" evidence="1">
    <location>
        <begin position="90"/>
        <end position="99"/>
    </location>
</feature>
<protein>
    <submittedName>
        <fullName evidence="2">Uncharacterized protein</fullName>
    </submittedName>
</protein>
<sequence length="99" mass="11486">MRSEALAYLPRKVFDSSLTSRSTRIFREILCYIIVFSRSQGLINLMWSDKAKFLGRRSRYSCNGDINPCRVADTKQVHEQKKSIKQTVRGQKKSQSKGR</sequence>
<proteinExistence type="predicted"/>
<comment type="caution">
    <text evidence="2">The sequence shown here is derived from an EMBL/GenBank/DDBJ whole genome shotgun (WGS) entry which is preliminary data.</text>
</comment>
<gene>
    <name evidence="2" type="ORF">KC19_7G128700</name>
</gene>
<dbReference type="EMBL" id="CM026428">
    <property type="protein sequence ID" value="KAG0567353.1"/>
    <property type="molecule type" value="Genomic_DNA"/>
</dbReference>
<dbReference type="AlphaFoldDB" id="A0A8T0H7J3"/>
<accession>A0A8T0H7J3</accession>
<feature type="region of interest" description="Disordered" evidence="1">
    <location>
        <begin position="77"/>
        <end position="99"/>
    </location>
</feature>
<name>A0A8T0H7J3_CERPU</name>
<organism evidence="2 3">
    <name type="scientific">Ceratodon purpureus</name>
    <name type="common">Fire moss</name>
    <name type="synonym">Dicranum purpureum</name>
    <dbReference type="NCBI Taxonomy" id="3225"/>
    <lineage>
        <taxon>Eukaryota</taxon>
        <taxon>Viridiplantae</taxon>
        <taxon>Streptophyta</taxon>
        <taxon>Embryophyta</taxon>
        <taxon>Bryophyta</taxon>
        <taxon>Bryophytina</taxon>
        <taxon>Bryopsida</taxon>
        <taxon>Dicranidae</taxon>
        <taxon>Pseudoditrichales</taxon>
        <taxon>Ditrichaceae</taxon>
        <taxon>Ceratodon</taxon>
    </lineage>
</organism>
<evidence type="ECO:0000313" key="2">
    <source>
        <dbReference type="EMBL" id="KAG0567353.1"/>
    </source>
</evidence>
<keyword evidence="3" id="KW-1185">Reference proteome</keyword>
<reference evidence="2" key="1">
    <citation type="submission" date="2020-06" db="EMBL/GenBank/DDBJ databases">
        <title>WGS assembly of Ceratodon purpureus strain R40.</title>
        <authorList>
            <person name="Carey S.B."/>
            <person name="Jenkins J."/>
            <person name="Shu S."/>
            <person name="Lovell J.T."/>
            <person name="Sreedasyam A."/>
            <person name="Maumus F."/>
            <person name="Tiley G.P."/>
            <person name="Fernandez-Pozo N."/>
            <person name="Barry K."/>
            <person name="Chen C."/>
            <person name="Wang M."/>
            <person name="Lipzen A."/>
            <person name="Daum C."/>
            <person name="Saski C.A."/>
            <person name="Payton A.C."/>
            <person name="Mcbreen J.C."/>
            <person name="Conrad R.E."/>
            <person name="Kollar L.M."/>
            <person name="Olsson S."/>
            <person name="Huttunen S."/>
            <person name="Landis J.B."/>
            <person name="Wickett N.J."/>
            <person name="Johnson M.G."/>
            <person name="Rensing S.A."/>
            <person name="Grimwood J."/>
            <person name="Schmutz J."/>
            <person name="Mcdaniel S.F."/>
        </authorList>
    </citation>
    <scope>NUCLEOTIDE SEQUENCE</scope>
    <source>
        <strain evidence="2">R40</strain>
    </source>
</reference>
<evidence type="ECO:0000256" key="1">
    <source>
        <dbReference type="SAM" id="MobiDB-lite"/>
    </source>
</evidence>